<proteinExistence type="predicted"/>
<feature type="compositionally biased region" description="Polar residues" evidence="1">
    <location>
        <begin position="1"/>
        <end position="11"/>
    </location>
</feature>
<sequence>MAVKGSTSGSKISHIKKRTSQGGNRAKTSSMNKSKKHSFKPSRGQG</sequence>
<evidence type="ECO:0000256" key="1">
    <source>
        <dbReference type="SAM" id="MobiDB-lite"/>
    </source>
</evidence>
<name>A0A6J5LJ71_9CAUD</name>
<reference evidence="2" key="1">
    <citation type="submission" date="2020-04" db="EMBL/GenBank/DDBJ databases">
        <authorList>
            <person name="Chiriac C."/>
            <person name="Salcher M."/>
            <person name="Ghai R."/>
            <person name="Kavagutti S V."/>
        </authorList>
    </citation>
    <scope>NUCLEOTIDE SEQUENCE</scope>
</reference>
<accession>A0A6J5LJ71</accession>
<dbReference type="EMBL" id="LR796274">
    <property type="protein sequence ID" value="CAB4133632.1"/>
    <property type="molecule type" value="Genomic_DNA"/>
</dbReference>
<gene>
    <name evidence="2" type="ORF">UFOVP257_354</name>
</gene>
<feature type="region of interest" description="Disordered" evidence="1">
    <location>
        <begin position="1"/>
        <end position="46"/>
    </location>
</feature>
<organism evidence="2">
    <name type="scientific">uncultured Caudovirales phage</name>
    <dbReference type="NCBI Taxonomy" id="2100421"/>
    <lineage>
        <taxon>Viruses</taxon>
        <taxon>Duplodnaviria</taxon>
        <taxon>Heunggongvirae</taxon>
        <taxon>Uroviricota</taxon>
        <taxon>Caudoviricetes</taxon>
        <taxon>Peduoviridae</taxon>
        <taxon>Maltschvirus</taxon>
        <taxon>Maltschvirus maltsch</taxon>
    </lineage>
</organism>
<feature type="compositionally biased region" description="Polar residues" evidence="1">
    <location>
        <begin position="20"/>
        <end position="32"/>
    </location>
</feature>
<protein>
    <submittedName>
        <fullName evidence="2">Uncharacterized protein</fullName>
    </submittedName>
</protein>
<evidence type="ECO:0000313" key="2">
    <source>
        <dbReference type="EMBL" id="CAB4133632.1"/>
    </source>
</evidence>